<dbReference type="PANTHER" id="PTHR10183">
    <property type="entry name" value="CALPAIN"/>
    <property type="match status" value="1"/>
</dbReference>
<accession>A0A0F0LS58</accession>
<evidence type="ECO:0000256" key="3">
    <source>
        <dbReference type="ARBA" id="ARBA00022801"/>
    </source>
</evidence>
<evidence type="ECO:0000256" key="5">
    <source>
        <dbReference type="PROSITE-ProRule" id="PRU00239"/>
    </source>
</evidence>
<evidence type="ECO:0000256" key="1">
    <source>
        <dbReference type="ARBA" id="ARBA00007623"/>
    </source>
</evidence>
<evidence type="ECO:0000259" key="7">
    <source>
        <dbReference type="PROSITE" id="PS50203"/>
    </source>
</evidence>
<proteinExistence type="inferred from homology"/>
<comment type="similarity">
    <text evidence="1">Belongs to the peptidase C2 family.</text>
</comment>
<feature type="active site" evidence="5">
    <location>
        <position position="372"/>
    </location>
</feature>
<dbReference type="SMART" id="SM00230">
    <property type="entry name" value="CysPc"/>
    <property type="match status" value="1"/>
</dbReference>
<organism evidence="8 9">
    <name type="scientific">Microbacterium azadirachtae</name>
    <dbReference type="NCBI Taxonomy" id="582680"/>
    <lineage>
        <taxon>Bacteria</taxon>
        <taxon>Bacillati</taxon>
        <taxon>Actinomycetota</taxon>
        <taxon>Actinomycetes</taxon>
        <taxon>Micrococcales</taxon>
        <taxon>Microbacteriaceae</taxon>
        <taxon>Microbacterium</taxon>
    </lineage>
</organism>
<dbReference type="GO" id="GO:0006508">
    <property type="term" value="P:proteolysis"/>
    <property type="evidence" value="ECO:0007669"/>
    <property type="project" value="UniProtKB-KW"/>
</dbReference>
<feature type="active site" evidence="5">
    <location>
        <position position="392"/>
    </location>
</feature>
<keyword evidence="3 5" id="KW-0378">Hydrolase</keyword>
<dbReference type="EMBL" id="JYIX01000029">
    <property type="protein sequence ID" value="KJL34336.1"/>
    <property type="molecule type" value="Genomic_DNA"/>
</dbReference>
<dbReference type="Pfam" id="PF00648">
    <property type="entry name" value="Peptidase_C2"/>
    <property type="match status" value="1"/>
</dbReference>
<feature type="domain" description="Calpain catalytic" evidence="7">
    <location>
        <begin position="200"/>
        <end position="437"/>
    </location>
</feature>
<sequence>MGGKVEPGTAGVALGTGQQIRSMVGEPDVVHKAGQKMADYGHLMAQVGGQLLAIQEAEMAQWRFAGEAADTLRANVSDVAQMLAIASALYAPIGQALSGYGSGTSADQTELDKLAQICQEQWAAHEQLVAAYKALPAPSPGEPDYEQKQQERTDAENAAMDAGSSWSRSSAQWNNAYVEWFGRYTAAVASLSDPQLETIRKGELPPVAALTLFPNGEPEPTDVDQGGAGDCYLLSVLAGIAKGDPDRIKDLITANPDGTYTVHFKDGDITVRGDQLPDDGQADWVRVIEGAYQVHEGSFEEFDNGGDPAAVMKAIYGGDVDYKDNKGGPFDWLTGGNDIDDSGDQIKDALSHGRPVVAIASDGALGFEGGGHALTVTRAYDKDGVAMVQIRNPWGSNSQHEGAIRDAGGILRDPDDGYFTMTFADFAKAFTAVEIQK</sequence>
<gene>
    <name evidence="8" type="ORF">RS86_01123</name>
</gene>
<dbReference type="GO" id="GO:0004198">
    <property type="term" value="F:calcium-dependent cysteine-type endopeptidase activity"/>
    <property type="evidence" value="ECO:0007669"/>
    <property type="project" value="InterPro"/>
</dbReference>
<dbReference type="Proteomes" id="UP000033740">
    <property type="component" value="Unassembled WGS sequence"/>
</dbReference>
<reference evidence="8 9" key="1">
    <citation type="submission" date="2015-02" db="EMBL/GenBank/DDBJ databases">
        <title>Draft genome sequences of ten Microbacterium spp. with emphasis on heavy metal contaminated environments.</title>
        <authorList>
            <person name="Corretto E."/>
        </authorList>
    </citation>
    <scope>NUCLEOTIDE SEQUENCE [LARGE SCALE GENOMIC DNA]</scope>
    <source>
        <strain evidence="8 9">ARN176</strain>
    </source>
</reference>
<evidence type="ECO:0000313" key="9">
    <source>
        <dbReference type="Proteomes" id="UP000033740"/>
    </source>
</evidence>
<keyword evidence="9" id="KW-1185">Reference proteome</keyword>
<evidence type="ECO:0000256" key="4">
    <source>
        <dbReference type="ARBA" id="ARBA00022807"/>
    </source>
</evidence>
<name>A0A0F0LS58_9MICO</name>
<dbReference type="InterPro" id="IPR022684">
    <property type="entry name" value="Calpain_cysteine_protease"/>
</dbReference>
<feature type="compositionally biased region" description="Basic and acidic residues" evidence="6">
    <location>
        <begin position="145"/>
        <end position="155"/>
    </location>
</feature>
<protein>
    <submittedName>
        <fullName evidence="8">Calpain family cysteine protease</fullName>
    </submittedName>
</protein>
<keyword evidence="4 5" id="KW-0788">Thiol protease</keyword>
<dbReference type="AlphaFoldDB" id="A0A0F0LS58"/>
<dbReference type="Gene3D" id="3.90.70.10">
    <property type="entry name" value="Cysteine proteinases"/>
    <property type="match status" value="1"/>
</dbReference>
<dbReference type="PROSITE" id="PS50203">
    <property type="entry name" value="CALPAIN_CAT"/>
    <property type="match status" value="1"/>
</dbReference>
<feature type="region of interest" description="Disordered" evidence="6">
    <location>
        <begin position="135"/>
        <end position="163"/>
    </location>
</feature>
<dbReference type="STRING" id="582680.RS86_01123"/>
<dbReference type="PATRIC" id="fig|582680.6.peg.1158"/>
<dbReference type="InterPro" id="IPR001300">
    <property type="entry name" value="Peptidase_C2_calpain_cat"/>
</dbReference>
<evidence type="ECO:0000256" key="6">
    <source>
        <dbReference type="SAM" id="MobiDB-lite"/>
    </source>
</evidence>
<dbReference type="SUPFAM" id="SSF54001">
    <property type="entry name" value="Cysteine proteinases"/>
    <property type="match status" value="1"/>
</dbReference>
<feature type="active site" evidence="5">
    <location>
        <position position="231"/>
    </location>
</feature>
<keyword evidence="2 5" id="KW-0645">Protease</keyword>
<evidence type="ECO:0000256" key="2">
    <source>
        <dbReference type="ARBA" id="ARBA00022670"/>
    </source>
</evidence>
<dbReference type="RefSeq" id="WP_045271216.1">
    <property type="nucleotide sequence ID" value="NZ_JYIX01000029.1"/>
</dbReference>
<dbReference type="InterPro" id="IPR038765">
    <property type="entry name" value="Papain-like_cys_pep_sf"/>
</dbReference>
<dbReference type="PANTHER" id="PTHR10183:SF379">
    <property type="entry name" value="CALPAIN-5"/>
    <property type="match status" value="1"/>
</dbReference>
<comment type="caution">
    <text evidence="8">The sequence shown here is derived from an EMBL/GenBank/DDBJ whole genome shotgun (WGS) entry which is preliminary data.</text>
</comment>
<evidence type="ECO:0000313" key="8">
    <source>
        <dbReference type="EMBL" id="KJL34336.1"/>
    </source>
</evidence>